<evidence type="ECO:0000256" key="11">
    <source>
        <dbReference type="SAM" id="Phobius"/>
    </source>
</evidence>
<evidence type="ECO:0000256" key="5">
    <source>
        <dbReference type="ARBA" id="ARBA00022692"/>
    </source>
</evidence>
<gene>
    <name evidence="12" type="ORF">LR394_11630</name>
</gene>
<dbReference type="EMBL" id="JAJOMB010000005">
    <property type="protein sequence ID" value="MCD5311554.1"/>
    <property type="molecule type" value="Genomic_DNA"/>
</dbReference>
<comment type="function">
    <text evidence="1 10">Part of cytochrome c oxidase, its function is unknown.</text>
</comment>
<dbReference type="GO" id="GO:0005886">
    <property type="term" value="C:plasma membrane"/>
    <property type="evidence" value="ECO:0007669"/>
    <property type="project" value="UniProtKB-SubCell"/>
</dbReference>
<proteinExistence type="inferred from homology"/>
<comment type="subunit">
    <text evidence="10">Associates with subunits I, II and III to form cytochrome c oxidase.</text>
</comment>
<evidence type="ECO:0000256" key="7">
    <source>
        <dbReference type="ARBA" id="ARBA00022989"/>
    </source>
</evidence>
<evidence type="ECO:0000256" key="10">
    <source>
        <dbReference type="PIRNR" id="PIRNR017385"/>
    </source>
</evidence>
<evidence type="ECO:0000313" key="12">
    <source>
        <dbReference type="EMBL" id="MCD5311554.1"/>
    </source>
</evidence>
<sequence>MKVESWIFIGGTPLFLLFGVVYGAVTGWDEPVGTSCLFLTGGLSIMIGAYLAYTARHIDARPEDNPYGEIAEGAGELGEFAPHSWWPLAVSACAAVVFAGMAVGFWLVGIGAIFLCVAIVGWVFEFYRGEHAH</sequence>
<evidence type="ECO:0000256" key="4">
    <source>
        <dbReference type="ARBA" id="ARBA00022475"/>
    </source>
</evidence>
<comment type="similarity">
    <text evidence="3 10">Belongs to the cytochrome c oxidase bacterial subunit CtaF family.</text>
</comment>
<feature type="transmembrane region" description="Helical" evidence="11">
    <location>
        <begin position="6"/>
        <end position="25"/>
    </location>
</feature>
<feature type="transmembrane region" description="Helical" evidence="11">
    <location>
        <begin position="94"/>
        <end position="124"/>
    </location>
</feature>
<dbReference type="Proteomes" id="UP001138997">
    <property type="component" value="Unassembled WGS sequence"/>
</dbReference>
<dbReference type="InterPro" id="IPR021050">
    <property type="entry name" value="Cyt_c_oxidase_su4_actinobac"/>
</dbReference>
<evidence type="ECO:0000256" key="1">
    <source>
        <dbReference type="ARBA" id="ARBA00002536"/>
    </source>
</evidence>
<keyword evidence="4 10" id="KW-1003">Cell membrane</keyword>
<evidence type="ECO:0000313" key="13">
    <source>
        <dbReference type="Proteomes" id="UP001138997"/>
    </source>
</evidence>
<keyword evidence="5 11" id="KW-0812">Transmembrane</keyword>
<keyword evidence="13" id="KW-1185">Reference proteome</keyword>
<dbReference type="PIRSF" id="PIRSF017385">
    <property type="entry name" value="CtaF"/>
    <property type="match status" value="1"/>
</dbReference>
<comment type="subcellular location">
    <subcellularLocation>
        <location evidence="2">Cell membrane</location>
        <topology evidence="2">Multi-pass membrane protein</topology>
    </subcellularLocation>
</comment>
<dbReference type="AlphaFoldDB" id="A0A9X1ND36"/>
<feature type="transmembrane region" description="Helical" evidence="11">
    <location>
        <begin position="32"/>
        <end position="53"/>
    </location>
</feature>
<reference evidence="12" key="1">
    <citation type="submission" date="2021-11" db="EMBL/GenBank/DDBJ databases">
        <title>Streptomyces corallinus and Kineosporia corallina sp. nov., two new coral-derived marine actinobacteria.</title>
        <authorList>
            <person name="Buangrab K."/>
            <person name="Sutthacheep M."/>
            <person name="Yeemin T."/>
            <person name="Harunari E."/>
            <person name="Igarashi Y."/>
            <person name="Sripreechasak P."/>
            <person name="Kanchanasin P."/>
            <person name="Tanasupawat S."/>
            <person name="Phongsopitanun W."/>
        </authorList>
    </citation>
    <scope>NUCLEOTIDE SEQUENCE</scope>
    <source>
        <strain evidence="12">JCM 31032</strain>
    </source>
</reference>
<dbReference type="GO" id="GO:0022900">
    <property type="term" value="P:electron transport chain"/>
    <property type="evidence" value="ECO:0007669"/>
    <property type="project" value="InterPro"/>
</dbReference>
<dbReference type="RefSeq" id="WP_231440860.1">
    <property type="nucleotide sequence ID" value="NZ_JAJOMB010000005.1"/>
</dbReference>
<protein>
    <recommendedName>
        <fullName evidence="10">Cytochrome c oxidase polypeptide 4</fullName>
        <ecNumber evidence="10">7.1.1.9</ecNumber>
    </recommendedName>
    <alternativeName>
        <fullName evidence="10">Cytochrome aa3 subunit 4</fullName>
    </alternativeName>
    <alternativeName>
        <fullName evidence="10">Cytochrome c oxidase polypeptide IV</fullName>
    </alternativeName>
</protein>
<evidence type="ECO:0000256" key="2">
    <source>
        <dbReference type="ARBA" id="ARBA00004651"/>
    </source>
</evidence>
<dbReference type="EC" id="7.1.1.9" evidence="10"/>
<evidence type="ECO:0000256" key="3">
    <source>
        <dbReference type="ARBA" id="ARBA00006870"/>
    </source>
</evidence>
<comment type="caution">
    <text evidence="12">The sequence shown here is derived from an EMBL/GenBank/DDBJ whole genome shotgun (WGS) entry which is preliminary data.</text>
</comment>
<dbReference type="Pfam" id="PF12270">
    <property type="entry name" value="Cyt_c_ox_IV"/>
    <property type="match status" value="1"/>
</dbReference>
<keyword evidence="8 10" id="KW-0472">Membrane</keyword>
<evidence type="ECO:0000256" key="8">
    <source>
        <dbReference type="ARBA" id="ARBA00023136"/>
    </source>
</evidence>
<keyword evidence="6 10" id="KW-1278">Translocase</keyword>
<comment type="catalytic activity">
    <reaction evidence="9 10">
        <text>4 Fe(II)-[cytochrome c] + O2 + 8 H(+)(in) = 4 Fe(III)-[cytochrome c] + 2 H2O + 4 H(+)(out)</text>
        <dbReference type="Rhea" id="RHEA:11436"/>
        <dbReference type="Rhea" id="RHEA-COMP:10350"/>
        <dbReference type="Rhea" id="RHEA-COMP:14399"/>
        <dbReference type="ChEBI" id="CHEBI:15377"/>
        <dbReference type="ChEBI" id="CHEBI:15378"/>
        <dbReference type="ChEBI" id="CHEBI:15379"/>
        <dbReference type="ChEBI" id="CHEBI:29033"/>
        <dbReference type="ChEBI" id="CHEBI:29034"/>
        <dbReference type="EC" id="7.1.1.9"/>
    </reaction>
</comment>
<evidence type="ECO:0000256" key="6">
    <source>
        <dbReference type="ARBA" id="ARBA00022967"/>
    </source>
</evidence>
<evidence type="ECO:0000256" key="9">
    <source>
        <dbReference type="ARBA" id="ARBA00047816"/>
    </source>
</evidence>
<accession>A0A9X1ND36</accession>
<dbReference type="GO" id="GO:0004129">
    <property type="term" value="F:cytochrome-c oxidase activity"/>
    <property type="evidence" value="ECO:0007669"/>
    <property type="project" value="UniProtKB-EC"/>
</dbReference>
<keyword evidence="7 11" id="KW-1133">Transmembrane helix</keyword>
<organism evidence="12 13">
    <name type="scientific">Kineosporia babensis</name>
    <dbReference type="NCBI Taxonomy" id="499548"/>
    <lineage>
        <taxon>Bacteria</taxon>
        <taxon>Bacillati</taxon>
        <taxon>Actinomycetota</taxon>
        <taxon>Actinomycetes</taxon>
        <taxon>Kineosporiales</taxon>
        <taxon>Kineosporiaceae</taxon>
        <taxon>Kineosporia</taxon>
    </lineage>
</organism>
<name>A0A9X1ND36_9ACTN</name>